<dbReference type="PANTHER" id="PTHR13318:SF119">
    <property type="entry name" value="RNI-LIKE SUPERFAMILY PROTEIN"/>
    <property type="match status" value="1"/>
</dbReference>
<dbReference type="InterPro" id="IPR032675">
    <property type="entry name" value="LRR_dom_sf"/>
</dbReference>
<accession>A0A2V1ECW3</accession>
<evidence type="ECO:0000313" key="2">
    <source>
        <dbReference type="Proteomes" id="UP000244855"/>
    </source>
</evidence>
<gene>
    <name evidence="1" type="ORF">DM02DRAFT_607809</name>
</gene>
<evidence type="ECO:0008006" key="3">
    <source>
        <dbReference type="Google" id="ProtNLM"/>
    </source>
</evidence>
<dbReference type="SUPFAM" id="SSF52047">
    <property type="entry name" value="RNI-like"/>
    <property type="match status" value="1"/>
</dbReference>
<dbReference type="EMBL" id="KZ805300">
    <property type="protein sequence ID" value="PVI08397.1"/>
    <property type="molecule type" value="Genomic_DNA"/>
</dbReference>
<organism evidence="1 2">
    <name type="scientific">Periconia macrospinosa</name>
    <dbReference type="NCBI Taxonomy" id="97972"/>
    <lineage>
        <taxon>Eukaryota</taxon>
        <taxon>Fungi</taxon>
        <taxon>Dikarya</taxon>
        <taxon>Ascomycota</taxon>
        <taxon>Pezizomycotina</taxon>
        <taxon>Dothideomycetes</taxon>
        <taxon>Pleosporomycetidae</taxon>
        <taxon>Pleosporales</taxon>
        <taxon>Massarineae</taxon>
        <taxon>Periconiaceae</taxon>
        <taxon>Periconia</taxon>
    </lineage>
</organism>
<dbReference type="GO" id="GO:0019005">
    <property type="term" value="C:SCF ubiquitin ligase complex"/>
    <property type="evidence" value="ECO:0007669"/>
    <property type="project" value="TreeGrafter"/>
</dbReference>
<protein>
    <recommendedName>
        <fullName evidence="3">RNI-like protein</fullName>
    </recommendedName>
</protein>
<keyword evidence="2" id="KW-1185">Reference proteome</keyword>
<dbReference type="GO" id="GO:0031146">
    <property type="term" value="P:SCF-dependent proteasomal ubiquitin-dependent protein catabolic process"/>
    <property type="evidence" value="ECO:0007669"/>
    <property type="project" value="TreeGrafter"/>
</dbReference>
<proteinExistence type="predicted"/>
<reference evidence="1 2" key="1">
    <citation type="journal article" date="2018" name="Sci. Rep.">
        <title>Comparative genomics provides insights into the lifestyle and reveals functional heterogeneity of dark septate endophytic fungi.</title>
        <authorList>
            <person name="Knapp D.G."/>
            <person name="Nemeth J.B."/>
            <person name="Barry K."/>
            <person name="Hainaut M."/>
            <person name="Henrissat B."/>
            <person name="Johnson J."/>
            <person name="Kuo A."/>
            <person name="Lim J.H.P."/>
            <person name="Lipzen A."/>
            <person name="Nolan M."/>
            <person name="Ohm R.A."/>
            <person name="Tamas L."/>
            <person name="Grigoriev I.V."/>
            <person name="Spatafora J.W."/>
            <person name="Nagy L.G."/>
            <person name="Kovacs G.M."/>
        </authorList>
    </citation>
    <scope>NUCLEOTIDE SEQUENCE [LARGE SCALE GENOMIC DNA]</scope>
    <source>
        <strain evidence="1 2">DSE2036</strain>
    </source>
</reference>
<name>A0A2V1ECW3_9PLEO</name>
<dbReference type="AlphaFoldDB" id="A0A2V1ECW3"/>
<sequence length="481" mass="54558">MHHALSQPEIVGMIVRSGPSRRRGFYFTCLRLNKLFFEETVRVLWHKCNGSPSIKDLATLEIGRRRFYAQYINVLSFGVAWWIGATLDDDSRYISHLHDLPWPRLRELTFYAPCRGTDIKPLLRTNLVKFAVRDCRELNDENLEWLRAGSSRLRSFDVRLSQKGNKIGTQELQKFLTHFKSLEKLGFLGMQWTLESFETVAQYSRLHTLACPPILQGWPKKIESGLSTLTSLTCAISAKALEELSRLALRLTYLQINIEAPSQGLVRAASKFENLEILKLITPRGGVEWEISGAELISLARNCKNLEVFSIDHTTSQYDENFPSPPGTPPEEYLHPTGVDMSDDNIAAAAQHFRNLKEMKITFGNAAGLSFASIQSLCENCRDLESLIITCDVDWELFEQTNFDISFPAMTDLRIQRATQAMPPLAPNDDVLRSIVRKLADLLPSLTNFEIYTGEPFEHDLSDAVTKALNDGTWRMGDIVL</sequence>
<evidence type="ECO:0000313" key="1">
    <source>
        <dbReference type="EMBL" id="PVI08397.1"/>
    </source>
</evidence>
<dbReference type="Proteomes" id="UP000244855">
    <property type="component" value="Unassembled WGS sequence"/>
</dbReference>
<dbReference type="OrthoDB" id="5368161at2759"/>
<dbReference type="Gene3D" id="3.80.10.10">
    <property type="entry name" value="Ribonuclease Inhibitor"/>
    <property type="match status" value="1"/>
</dbReference>
<dbReference type="PANTHER" id="PTHR13318">
    <property type="entry name" value="PARTNER OF PAIRED, ISOFORM B-RELATED"/>
    <property type="match status" value="1"/>
</dbReference>